<evidence type="ECO:0000313" key="3">
    <source>
        <dbReference type="EMBL" id="NIK89079.1"/>
    </source>
</evidence>
<dbReference type="EMBL" id="JAASRM010000001">
    <property type="protein sequence ID" value="NIK89079.1"/>
    <property type="molecule type" value="Genomic_DNA"/>
</dbReference>
<dbReference type="InterPro" id="IPR027367">
    <property type="entry name" value="Gly-zipper_YMGG"/>
</dbReference>
<evidence type="ECO:0000313" key="4">
    <source>
        <dbReference type="Proteomes" id="UP000570514"/>
    </source>
</evidence>
<dbReference type="Pfam" id="PF13441">
    <property type="entry name" value="Gly-zipper_YMGG"/>
    <property type="match status" value="1"/>
</dbReference>
<keyword evidence="1" id="KW-0732">Signal</keyword>
<dbReference type="RefSeq" id="WP_167083201.1">
    <property type="nucleotide sequence ID" value="NZ_BAAADC010000001.1"/>
</dbReference>
<dbReference type="PROSITE" id="PS51257">
    <property type="entry name" value="PROKAR_LIPOPROTEIN"/>
    <property type="match status" value="1"/>
</dbReference>
<proteinExistence type="predicted"/>
<organism evidence="3 4">
    <name type="scientific">Rhizomicrobium palustre</name>
    <dbReference type="NCBI Taxonomy" id="189966"/>
    <lineage>
        <taxon>Bacteria</taxon>
        <taxon>Pseudomonadati</taxon>
        <taxon>Pseudomonadota</taxon>
        <taxon>Alphaproteobacteria</taxon>
        <taxon>Micropepsales</taxon>
        <taxon>Micropepsaceae</taxon>
        <taxon>Rhizomicrobium</taxon>
    </lineage>
</organism>
<feature type="signal peptide" evidence="1">
    <location>
        <begin position="1"/>
        <end position="19"/>
    </location>
</feature>
<evidence type="ECO:0000259" key="2">
    <source>
        <dbReference type="Pfam" id="PF13441"/>
    </source>
</evidence>
<dbReference type="Proteomes" id="UP000570514">
    <property type="component" value="Unassembled WGS sequence"/>
</dbReference>
<comment type="caution">
    <text evidence="3">The sequence shown here is derived from an EMBL/GenBank/DDBJ whole genome shotgun (WGS) entry which is preliminary data.</text>
</comment>
<evidence type="ECO:0000256" key="1">
    <source>
        <dbReference type="SAM" id="SignalP"/>
    </source>
</evidence>
<feature type="domain" description="YMGG-like Gly-zipper" evidence="2">
    <location>
        <begin position="28"/>
        <end position="67"/>
    </location>
</feature>
<keyword evidence="4" id="KW-1185">Reference proteome</keyword>
<reference evidence="3 4" key="1">
    <citation type="submission" date="2020-03" db="EMBL/GenBank/DDBJ databases">
        <title>Genomic Encyclopedia of Type Strains, Phase IV (KMG-IV): sequencing the most valuable type-strain genomes for metagenomic binning, comparative biology and taxonomic classification.</title>
        <authorList>
            <person name="Goeker M."/>
        </authorList>
    </citation>
    <scope>NUCLEOTIDE SEQUENCE [LARGE SCALE GENOMIC DNA]</scope>
    <source>
        <strain evidence="3 4">DSM 19867</strain>
    </source>
</reference>
<name>A0A846N0Q9_9PROT</name>
<sequence length="102" mass="10239">MKFQALACSAGLISLLVLGGCGTSTGDRTVSGAALGAGAGALIGSTVGAPGTGAAIGAVGGAAIGATTDPCDLDLGTPYWRDHGGREEYDRRCYRRERHDRD</sequence>
<protein>
    <submittedName>
        <fullName evidence="3">Type IV secretory pathway TrbL component</fullName>
    </submittedName>
</protein>
<dbReference type="AlphaFoldDB" id="A0A846N0Q9"/>
<accession>A0A846N0Q9</accession>
<gene>
    <name evidence="3" type="ORF">FHS83_002397</name>
</gene>
<feature type="chain" id="PRO_5032985551" evidence="1">
    <location>
        <begin position="20"/>
        <end position="102"/>
    </location>
</feature>